<keyword evidence="5" id="KW-0997">Cell inner membrane</keyword>
<keyword evidence="8" id="KW-0448">Lipopolysaccharide biosynthesis</keyword>
<dbReference type="GO" id="GO:0022857">
    <property type="term" value="F:transmembrane transporter activity"/>
    <property type="evidence" value="ECO:0007669"/>
    <property type="project" value="InterPro"/>
</dbReference>
<dbReference type="Proteomes" id="UP000547209">
    <property type="component" value="Unassembled WGS sequence"/>
</dbReference>
<dbReference type="AlphaFoldDB" id="A0A7X0RW00"/>
<dbReference type="PANTHER" id="PTHR30561:SF9">
    <property type="entry name" value="4-AMINO-4-DEOXY-L-ARABINOSE-PHOSPHOUNDECAPRENOL FLIPPASE SUBUNIT ARNF-RELATED"/>
    <property type="match status" value="1"/>
</dbReference>
<dbReference type="Pfam" id="PF00892">
    <property type="entry name" value="EamA"/>
    <property type="match status" value="1"/>
</dbReference>
<evidence type="ECO:0000256" key="12">
    <source>
        <dbReference type="SAM" id="Phobius"/>
    </source>
</evidence>
<name>A0A7X0RW00_9BACL</name>
<dbReference type="InterPro" id="IPR037185">
    <property type="entry name" value="EmrE-like"/>
</dbReference>
<keyword evidence="7 12" id="KW-0812">Transmembrane</keyword>
<evidence type="ECO:0000256" key="13">
    <source>
        <dbReference type="SAM" id="SignalP"/>
    </source>
</evidence>
<evidence type="ECO:0000256" key="2">
    <source>
        <dbReference type="ARBA" id="ARBA00007362"/>
    </source>
</evidence>
<feature type="domain" description="EamA" evidence="14">
    <location>
        <begin position="150"/>
        <end position="280"/>
    </location>
</feature>
<feature type="transmembrane region" description="Helical" evidence="12">
    <location>
        <begin position="147"/>
        <end position="166"/>
    </location>
</feature>
<evidence type="ECO:0000256" key="7">
    <source>
        <dbReference type="ARBA" id="ARBA00022692"/>
    </source>
</evidence>
<evidence type="ECO:0000256" key="11">
    <source>
        <dbReference type="ARBA" id="ARBA00023136"/>
    </source>
</evidence>
<dbReference type="SUPFAM" id="SSF103481">
    <property type="entry name" value="Multidrug resistance efflux transporter EmrE"/>
    <property type="match status" value="2"/>
</dbReference>
<accession>A0A7X0RW00</accession>
<proteinExistence type="inferred from homology"/>
<evidence type="ECO:0000313" key="15">
    <source>
        <dbReference type="EMBL" id="MBB6674697.1"/>
    </source>
</evidence>
<reference evidence="15 16" key="1">
    <citation type="submission" date="2020-08" db="EMBL/GenBank/DDBJ databases">
        <title>Cohnella phylogeny.</title>
        <authorList>
            <person name="Dunlap C."/>
        </authorList>
    </citation>
    <scope>NUCLEOTIDE SEQUENCE [LARGE SCALE GENOMIC DNA]</scope>
    <source>
        <strain evidence="15 16">DSM 28246</strain>
    </source>
</reference>
<comment type="similarity">
    <text evidence="2">Belongs to the EamA transporter family.</text>
</comment>
<dbReference type="PANTHER" id="PTHR30561">
    <property type="entry name" value="SMR FAMILY PROTON-DEPENDENT DRUG EFFLUX TRANSPORTER SUGE"/>
    <property type="match status" value="1"/>
</dbReference>
<keyword evidence="4" id="KW-0444">Lipid biosynthesis</keyword>
<feature type="transmembrane region" description="Helical" evidence="12">
    <location>
        <begin position="117"/>
        <end position="135"/>
    </location>
</feature>
<evidence type="ECO:0000256" key="3">
    <source>
        <dbReference type="ARBA" id="ARBA00022475"/>
    </source>
</evidence>
<evidence type="ECO:0000256" key="5">
    <source>
        <dbReference type="ARBA" id="ARBA00022519"/>
    </source>
</evidence>
<dbReference type="InterPro" id="IPR000620">
    <property type="entry name" value="EamA_dom"/>
</dbReference>
<dbReference type="EMBL" id="JACJVP010000051">
    <property type="protein sequence ID" value="MBB6674697.1"/>
    <property type="molecule type" value="Genomic_DNA"/>
</dbReference>
<comment type="subcellular location">
    <subcellularLocation>
        <location evidence="1">Cell membrane</location>
        <topology evidence="1">Multi-pass membrane protein</topology>
    </subcellularLocation>
</comment>
<comment type="caution">
    <text evidence="15">The sequence shown here is derived from an EMBL/GenBank/DDBJ whole genome shotgun (WGS) entry which is preliminary data.</text>
</comment>
<keyword evidence="10" id="KW-0443">Lipid metabolism</keyword>
<protein>
    <submittedName>
        <fullName evidence="15">EamA family transporter</fullName>
    </submittedName>
</protein>
<dbReference type="InterPro" id="IPR000390">
    <property type="entry name" value="Small_drug/metabolite_transptr"/>
</dbReference>
<evidence type="ECO:0000313" key="16">
    <source>
        <dbReference type="Proteomes" id="UP000547209"/>
    </source>
</evidence>
<keyword evidence="9 12" id="KW-1133">Transmembrane helix</keyword>
<dbReference type="GO" id="GO:0005886">
    <property type="term" value="C:plasma membrane"/>
    <property type="evidence" value="ECO:0007669"/>
    <property type="project" value="UniProtKB-SubCell"/>
</dbReference>
<organism evidence="15 16">
    <name type="scientific">Cohnella nanjingensis</name>
    <dbReference type="NCBI Taxonomy" id="1387779"/>
    <lineage>
        <taxon>Bacteria</taxon>
        <taxon>Bacillati</taxon>
        <taxon>Bacillota</taxon>
        <taxon>Bacilli</taxon>
        <taxon>Bacillales</taxon>
        <taxon>Paenibacillaceae</taxon>
        <taxon>Cohnella</taxon>
    </lineage>
</organism>
<feature type="transmembrane region" description="Helical" evidence="12">
    <location>
        <begin position="62"/>
        <end position="83"/>
    </location>
</feature>
<evidence type="ECO:0000259" key="14">
    <source>
        <dbReference type="Pfam" id="PF00892"/>
    </source>
</evidence>
<feature type="transmembrane region" description="Helical" evidence="12">
    <location>
        <begin position="266"/>
        <end position="284"/>
    </location>
</feature>
<feature type="transmembrane region" description="Helical" evidence="12">
    <location>
        <begin position="178"/>
        <end position="199"/>
    </location>
</feature>
<evidence type="ECO:0000256" key="4">
    <source>
        <dbReference type="ARBA" id="ARBA00022516"/>
    </source>
</evidence>
<evidence type="ECO:0000256" key="6">
    <source>
        <dbReference type="ARBA" id="ARBA00022556"/>
    </source>
</evidence>
<keyword evidence="16" id="KW-1185">Reference proteome</keyword>
<dbReference type="GO" id="GO:0009103">
    <property type="term" value="P:lipopolysaccharide biosynthetic process"/>
    <property type="evidence" value="ECO:0007669"/>
    <property type="project" value="UniProtKB-KW"/>
</dbReference>
<keyword evidence="6" id="KW-0441">Lipid A biosynthesis</keyword>
<feature type="transmembrane region" description="Helical" evidence="12">
    <location>
        <begin position="31"/>
        <end position="50"/>
    </location>
</feature>
<keyword evidence="13" id="KW-0732">Signal</keyword>
<feature type="transmembrane region" description="Helical" evidence="12">
    <location>
        <begin position="211"/>
        <end position="233"/>
    </location>
</feature>
<dbReference type="Gene3D" id="1.10.3730.20">
    <property type="match status" value="2"/>
</dbReference>
<feature type="chain" id="PRO_5031122749" evidence="13">
    <location>
        <begin position="18"/>
        <end position="285"/>
    </location>
</feature>
<evidence type="ECO:0000256" key="1">
    <source>
        <dbReference type="ARBA" id="ARBA00004651"/>
    </source>
</evidence>
<gene>
    <name evidence="15" type="ORF">H7C19_28855</name>
</gene>
<feature type="transmembrane region" description="Helical" evidence="12">
    <location>
        <begin position="239"/>
        <end position="257"/>
    </location>
</feature>
<evidence type="ECO:0000256" key="10">
    <source>
        <dbReference type="ARBA" id="ARBA00023098"/>
    </source>
</evidence>
<feature type="signal peptide" evidence="13">
    <location>
        <begin position="1"/>
        <end position="17"/>
    </location>
</feature>
<sequence>MLALSLLLVFCSGLAHAVWNFLAKRSEEKAVFLWTILVPSNAILLVYAIVEIARKGLPWQGIVLALLSMAVQGLYAKLLAYTYTQGDLSLVYPIMRGTSTLLVPVIGVAFMSESLHVWGWAGIGCMLVGFALMSGWNPVGGRRDMELRPVALALSVGLCTTTYTLIDKLFLDYLSPLSLLGIANIGFMLGITRAALPLTRIRLAVRLHWKVLIAGAVLSPGSYLLFLFAMQHAPVSSIAPLREVGIVFGALFGLFLLKERQGRRRLTASAIILTGMIVIVVLGTV</sequence>
<evidence type="ECO:0000256" key="9">
    <source>
        <dbReference type="ARBA" id="ARBA00022989"/>
    </source>
</evidence>
<evidence type="ECO:0000256" key="8">
    <source>
        <dbReference type="ARBA" id="ARBA00022985"/>
    </source>
</evidence>
<keyword evidence="11 12" id="KW-0472">Membrane</keyword>
<keyword evidence="3" id="KW-1003">Cell membrane</keyword>